<evidence type="ECO:0000256" key="2">
    <source>
        <dbReference type="ARBA" id="ARBA00010701"/>
    </source>
</evidence>
<keyword evidence="7" id="KW-1185">Reference proteome</keyword>
<name>A0A9D3YGA7_DREPO</name>
<dbReference type="AlphaFoldDB" id="A0A9D3YGA7"/>
<dbReference type="GO" id="GO:0016042">
    <property type="term" value="P:lipid catabolic process"/>
    <property type="evidence" value="ECO:0007669"/>
    <property type="project" value="TreeGrafter"/>
</dbReference>
<comment type="caution">
    <text evidence="6">The sequence shown here is derived from an EMBL/GenBank/DDBJ whole genome shotgun (WGS) entry which is preliminary data.</text>
</comment>
<dbReference type="GO" id="GO:0016298">
    <property type="term" value="F:lipase activity"/>
    <property type="evidence" value="ECO:0007669"/>
    <property type="project" value="InterPro"/>
</dbReference>
<evidence type="ECO:0000256" key="3">
    <source>
        <dbReference type="ARBA" id="ARBA00022525"/>
    </source>
</evidence>
<evidence type="ECO:0000313" key="6">
    <source>
        <dbReference type="EMBL" id="KAH3698216.1"/>
    </source>
</evidence>
<reference evidence="6" key="1">
    <citation type="journal article" date="2019" name="bioRxiv">
        <title>The Genome of the Zebra Mussel, Dreissena polymorpha: A Resource for Invasive Species Research.</title>
        <authorList>
            <person name="McCartney M.A."/>
            <person name="Auch B."/>
            <person name="Kono T."/>
            <person name="Mallez S."/>
            <person name="Zhang Y."/>
            <person name="Obille A."/>
            <person name="Becker A."/>
            <person name="Abrahante J.E."/>
            <person name="Garbe J."/>
            <person name="Badalamenti J.P."/>
            <person name="Herman A."/>
            <person name="Mangelson H."/>
            <person name="Liachko I."/>
            <person name="Sullivan S."/>
            <person name="Sone E.D."/>
            <person name="Koren S."/>
            <person name="Silverstein K.A.T."/>
            <person name="Beckman K.B."/>
            <person name="Gohl D.M."/>
        </authorList>
    </citation>
    <scope>NUCLEOTIDE SEQUENCE</scope>
    <source>
        <strain evidence="6">Duluth1</strain>
        <tissue evidence="6">Whole animal</tissue>
    </source>
</reference>
<sequence>MVIAWPGNSVMLHARRACLISHDVNYCQSDCCMACSSHFQIKFLLYTRANTNAPQIVSKIPLSIQQSHFSGAKKTKFIIHGYQDDGHGPWLITMAHAILTRVMSRPQEHRLCAFTGLKGNIQR</sequence>
<keyword evidence="3" id="KW-0964">Secreted</keyword>
<gene>
    <name evidence="6" type="ORF">DPMN_085735</name>
</gene>
<dbReference type="EMBL" id="JAIWYP010000016">
    <property type="protein sequence ID" value="KAH3698216.1"/>
    <property type="molecule type" value="Genomic_DNA"/>
</dbReference>
<dbReference type="Gene3D" id="3.40.50.1820">
    <property type="entry name" value="alpha/beta hydrolase"/>
    <property type="match status" value="1"/>
</dbReference>
<dbReference type="InterPro" id="IPR013818">
    <property type="entry name" value="Lipase"/>
</dbReference>
<dbReference type="Proteomes" id="UP000828390">
    <property type="component" value="Unassembled WGS sequence"/>
</dbReference>
<dbReference type="PANTHER" id="PTHR11610">
    <property type="entry name" value="LIPASE"/>
    <property type="match status" value="1"/>
</dbReference>
<dbReference type="InterPro" id="IPR000734">
    <property type="entry name" value="TAG_lipase"/>
</dbReference>
<comment type="subcellular location">
    <subcellularLocation>
        <location evidence="1">Secreted</location>
    </subcellularLocation>
</comment>
<organism evidence="6 7">
    <name type="scientific">Dreissena polymorpha</name>
    <name type="common">Zebra mussel</name>
    <name type="synonym">Mytilus polymorpha</name>
    <dbReference type="NCBI Taxonomy" id="45954"/>
    <lineage>
        <taxon>Eukaryota</taxon>
        <taxon>Metazoa</taxon>
        <taxon>Spiralia</taxon>
        <taxon>Lophotrochozoa</taxon>
        <taxon>Mollusca</taxon>
        <taxon>Bivalvia</taxon>
        <taxon>Autobranchia</taxon>
        <taxon>Heteroconchia</taxon>
        <taxon>Euheterodonta</taxon>
        <taxon>Imparidentia</taxon>
        <taxon>Neoheterodontei</taxon>
        <taxon>Myida</taxon>
        <taxon>Dreissenoidea</taxon>
        <taxon>Dreissenidae</taxon>
        <taxon>Dreissena</taxon>
    </lineage>
</organism>
<feature type="domain" description="Lipase" evidence="5">
    <location>
        <begin position="38"/>
        <end position="100"/>
    </location>
</feature>
<dbReference type="GO" id="GO:0005615">
    <property type="term" value="C:extracellular space"/>
    <property type="evidence" value="ECO:0007669"/>
    <property type="project" value="TreeGrafter"/>
</dbReference>
<evidence type="ECO:0000259" key="5">
    <source>
        <dbReference type="Pfam" id="PF00151"/>
    </source>
</evidence>
<evidence type="ECO:0000256" key="4">
    <source>
        <dbReference type="RuleBase" id="RU004262"/>
    </source>
</evidence>
<dbReference type="PANTHER" id="PTHR11610:SF173">
    <property type="entry name" value="LIPASE DOMAIN-CONTAINING PROTEIN-RELATED"/>
    <property type="match status" value="1"/>
</dbReference>
<evidence type="ECO:0000313" key="7">
    <source>
        <dbReference type="Proteomes" id="UP000828390"/>
    </source>
</evidence>
<accession>A0A9D3YGA7</accession>
<dbReference type="InterPro" id="IPR029058">
    <property type="entry name" value="AB_hydrolase_fold"/>
</dbReference>
<comment type="similarity">
    <text evidence="2 4">Belongs to the AB hydrolase superfamily. Lipase family.</text>
</comment>
<proteinExistence type="inferred from homology"/>
<dbReference type="Pfam" id="PF00151">
    <property type="entry name" value="Lipase"/>
    <property type="match status" value="1"/>
</dbReference>
<reference evidence="6" key="2">
    <citation type="submission" date="2020-11" db="EMBL/GenBank/DDBJ databases">
        <authorList>
            <person name="McCartney M.A."/>
            <person name="Auch B."/>
            <person name="Kono T."/>
            <person name="Mallez S."/>
            <person name="Becker A."/>
            <person name="Gohl D.M."/>
            <person name="Silverstein K.A.T."/>
            <person name="Koren S."/>
            <person name="Bechman K.B."/>
            <person name="Herman A."/>
            <person name="Abrahante J.E."/>
            <person name="Garbe J."/>
        </authorList>
    </citation>
    <scope>NUCLEOTIDE SEQUENCE</scope>
    <source>
        <strain evidence="6">Duluth1</strain>
        <tissue evidence="6">Whole animal</tissue>
    </source>
</reference>
<protein>
    <recommendedName>
        <fullName evidence="5">Lipase domain-containing protein</fullName>
    </recommendedName>
</protein>
<evidence type="ECO:0000256" key="1">
    <source>
        <dbReference type="ARBA" id="ARBA00004613"/>
    </source>
</evidence>